<reference evidence="2 3" key="1">
    <citation type="submission" date="2018-04" db="EMBL/GenBank/DDBJ databases">
        <title>Adhaeribacter sp. HMF7616 genome sequencing and assembly.</title>
        <authorList>
            <person name="Kang H."/>
            <person name="Kang J."/>
            <person name="Cha I."/>
            <person name="Kim H."/>
            <person name="Joh K."/>
        </authorList>
    </citation>
    <scope>NUCLEOTIDE SEQUENCE [LARGE SCALE GENOMIC DNA]</scope>
    <source>
        <strain evidence="2 3">HMF7616</strain>
    </source>
</reference>
<sequence length="240" mass="27545">MSYLLYVPDYLNLLPDLVKTITVNTVFSIMADFLPLFPLSIVVYPGEKLNLHIFEPRYKELVQDCFRAGKPFGIPAFLKKGVSEIGTEVIISSIDKTYDSGEMDIRCKGGNLFRIMNFYRQLPTKLYAGGEVEPLTDIDDENPTTKALIKEKIQHLYEILGLATLYLNLPDNFKIYDIAHQLGLSLEQEYLLLQRRRESERQTIVLAHLIAILPVVEETERLKDQVKLNGHFKNLIPPNF</sequence>
<accession>A0A369QL85</accession>
<feature type="domain" description="Lon N-terminal" evidence="1">
    <location>
        <begin position="34"/>
        <end position="195"/>
    </location>
</feature>
<dbReference type="EMBL" id="QASA01000001">
    <property type="protein sequence ID" value="RDC63028.1"/>
    <property type="molecule type" value="Genomic_DNA"/>
</dbReference>
<organism evidence="2 3">
    <name type="scientific">Adhaeribacter pallidiroseus</name>
    <dbReference type="NCBI Taxonomy" id="2072847"/>
    <lineage>
        <taxon>Bacteria</taxon>
        <taxon>Pseudomonadati</taxon>
        <taxon>Bacteroidota</taxon>
        <taxon>Cytophagia</taxon>
        <taxon>Cytophagales</taxon>
        <taxon>Hymenobacteraceae</taxon>
        <taxon>Adhaeribacter</taxon>
    </lineage>
</organism>
<dbReference type="Gene3D" id="2.30.130.40">
    <property type="entry name" value="LON domain-like"/>
    <property type="match status" value="1"/>
</dbReference>
<protein>
    <recommendedName>
        <fullName evidence="1">Lon N-terminal domain-containing protein</fullName>
    </recommendedName>
</protein>
<dbReference type="SUPFAM" id="SSF88697">
    <property type="entry name" value="PUA domain-like"/>
    <property type="match status" value="1"/>
</dbReference>
<evidence type="ECO:0000313" key="3">
    <source>
        <dbReference type="Proteomes" id="UP000253919"/>
    </source>
</evidence>
<dbReference type="InterPro" id="IPR003111">
    <property type="entry name" value="Lon_prtase_N"/>
</dbReference>
<gene>
    <name evidence="2" type="ORF">AHMF7616_01627</name>
</gene>
<dbReference type="PANTHER" id="PTHR46732">
    <property type="entry name" value="ATP-DEPENDENT PROTEASE LA (LON) DOMAIN PROTEIN"/>
    <property type="match status" value="1"/>
</dbReference>
<dbReference type="InterPro" id="IPR015947">
    <property type="entry name" value="PUA-like_sf"/>
</dbReference>
<comment type="caution">
    <text evidence="2">The sequence shown here is derived from an EMBL/GenBank/DDBJ whole genome shotgun (WGS) entry which is preliminary data.</text>
</comment>
<proteinExistence type="predicted"/>
<dbReference type="Proteomes" id="UP000253919">
    <property type="component" value="Unassembled WGS sequence"/>
</dbReference>
<evidence type="ECO:0000259" key="1">
    <source>
        <dbReference type="Pfam" id="PF02190"/>
    </source>
</evidence>
<name>A0A369QL85_9BACT</name>
<keyword evidence="3" id="KW-1185">Reference proteome</keyword>
<dbReference type="InterPro" id="IPR046336">
    <property type="entry name" value="Lon_prtase_N_sf"/>
</dbReference>
<evidence type="ECO:0000313" key="2">
    <source>
        <dbReference type="EMBL" id="RDC63028.1"/>
    </source>
</evidence>
<dbReference type="PANTHER" id="PTHR46732:SF8">
    <property type="entry name" value="ATP-DEPENDENT PROTEASE LA (LON) DOMAIN PROTEIN"/>
    <property type="match status" value="1"/>
</dbReference>
<dbReference type="Pfam" id="PF02190">
    <property type="entry name" value="LON_substr_bdg"/>
    <property type="match status" value="1"/>
</dbReference>
<dbReference type="AlphaFoldDB" id="A0A369QL85"/>